<dbReference type="Pfam" id="PF02609">
    <property type="entry name" value="Exonuc_VII_S"/>
    <property type="match status" value="1"/>
</dbReference>
<evidence type="ECO:0000313" key="9">
    <source>
        <dbReference type="Proteomes" id="UP000533476"/>
    </source>
</evidence>
<dbReference type="PANTHER" id="PTHR34137:SF1">
    <property type="entry name" value="EXODEOXYRIBONUCLEASE 7 SMALL SUBUNIT"/>
    <property type="match status" value="1"/>
</dbReference>
<keyword evidence="3" id="KW-0540">Nuclease</keyword>
<reference evidence="8 9" key="1">
    <citation type="submission" date="2020-04" db="EMBL/GenBank/DDBJ databases">
        <authorList>
            <person name="Zhang R."/>
            <person name="Schippers A."/>
        </authorList>
    </citation>
    <scope>NUCLEOTIDE SEQUENCE [LARGE SCALE GENOMIC DNA]</scope>
    <source>
        <strain evidence="8 9">DSM 109850</strain>
    </source>
</reference>
<dbReference type="InterPro" id="IPR003761">
    <property type="entry name" value="Exonuc_VII_S"/>
</dbReference>
<evidence type="ECO:0000256" key="7">
    <source>
        <dbReference type="SAM" id="Coils"/>
    </source>
</evidence>
<dbReference type="InterPro" id="IPR037004">
    <property type="entry name" value="Exonuc_VII_ssu_sf"/>
</dbReference>
<accession>A0A7Y0L161</accession>
<dbReference type="GO" id="GO:0009318">
    <property type="term" value="C:exodeoxyribonuclease VII complex"/>
    <property type="evidence" value="ECO:0007669"/>
    <property type="project" value="UniProtKB-UniRule"/>
</dbReference>
<evidence type="ECO:0000256" key="4">
    <source>
        <dbReference type="ARBA" id="ARBA00022801"/>
    </source>
</evidence>
<sequence length="67" mass="7676">MNEERDLDQYESIMARLEEIVKLLETGRAPLGESLRLYQEAKSLSQRANQLLERAESLMGTPKPQEA</sequence>
<dbReference type="GO" id="GO:0005829">
    <property type="term" value="C:cytosol"/>
    <property type="evidence" value="ECO:0007669"/>
    <property type="project" value="TreeGrafter"/>
</dbReference>
<dbReference type="GO" id="GO:0006308">
    <property type="term" value="P:DNA catabolic process"/>
    <property type="evidence" value="ECO:0007669"/>
    <property type="project" value="UniProtKB-UniRule"/>
</dbReference>
<keyword evidence="2" id="KW-0963">Cytoplasm</keyword>
<dbReference type="GO" id="GO:0008855">
    <property type="term" value="F:exodeoxyribonuclease VII activity"/>
    <property type="evidence" value="ECO:0007669"/>
    <property type="project" value="UniProtKB-UniRule"/>
</dbReference>
<keyword evidence="9" id="KW-1185">Reference proteome</keyword>
<comment type="caution">
    <text evidence="8">The sequence shown here is derived from an EMBL/GenBank/DDBJ whole genome shotgun (WGS) entry which is preliminary data.</text>
</comment>
<evidence type="ECO:0000256" key="5">
    <source>
        <dbReference type="ARBA" id="ARBA00022839"/>
    </source>
</evidence>
<evidence type="ECO:0000256" key="6">
    <source>
        <dbReference type="NCBIfam" id="TIGR01280"/>
    </source>
</evidence>
<keyword evidence="5" id="KW-0269">Exonuclease</keyword>
<name>A0A7Y0L161_9FIRM</name>
<evidence type="ECO:0000313" key="8">
    <source>
        <dbReference type="EMBL" id="NMP21148.1"/>
    </source>
</evidence>
<evidence type="ECO:0000256" key="2">
    <source>
        <dbReference type="ARBA" id="ARBA00022490"/>
    </source>
</evidence>
<keyword evidence="7" id="KW-0175">Coiled coil</keyword>
<evidence type="ECO:0000256" key="3">
    <source>
        <dbReference type="ARBA" id="ARBA00022722"/>
    </source>
</evidence>
<dbReference type="NCBIfam" id="TIGR01280">
    <property type="entry name" value="xseB"/>
    <property type="match status" value="1"/>
</dbReference>
<dbReference type="SUPFAM" id="SSF116842">
    <property type="entry name" value="XseB-like"/>
    <property type="match status" value="1"/>
</dbReference>
<dbReference type="PANTHER" id="PTHR34137">
    <property type="entry name" value="EXODEOXYRIBONUCLEASE 7 SMALL SUBUNIT"/>
    <property type="match status" value="1"/>
</dbReference>
<comment type="similarity">
    <text evidence="1">Belongs to the XseB family.</text>
</comment>
<dbReference type="RefSeq" id="WP_169096190.1">
    <property type="nucleotide sequence ID" value="NZ_JABBVZ010000004.1"/>
</dbReference>
<gene>
    <name evidence="8" type="primary">xseB</name>
    <name evidence="8" type="ORF">HIJ39_02085</name>
</gene>
<dbReference type="Proteomes" id="UP000533476">
    <property type="component" value="Unassembled WGS sequence"/>
</dbReference>
<proteinExistence type="inferred from homology"/>
<keyword evidence="4 8" id="KW-0378">Hydrolase</keyword>
<feature type="coiled-coil region" evidence="7">
    <location>
        <begin position="7"/>
        <end position="61"/>
    </location>
</feature>
<evidence type="ECO:0000256" key="1">
    <source>
        <dbReference type="ARBA" id="ARBA00009998"/>
    </source>
</evidence>
<dbReference type="AlphaFoldDB" id="A0A7Y0L161"/>
<dbReference type="EC" id="3.1.11.6" evidence="6"/>
<organism evidence="8 9">
    <name type="scientific">Sulfobacillus harzensis</name>
    <dbReference type="NCBI Taxonomy" id="2729629"/>
    <lineage>
        <taxon>Bacteria</taxon>
        <taxon>Bacillati</taxon>
        <taxon>Bacillota</taxon>
        <taxon>Clostridia</taxon>
        <taxon>Eubacteriales</taxon>
        <taxon>Clostridiales Family XVII. Incertae Sedis</taxon>
        <taxon>Sulfobacillus</taxon>
    </lineage>
</organism>
<dbReference type="EMBL" id="JABBVZ010000004">
    <property type="protein sequence ID" value="NMP21148.1"/>
    <property type="molecule type" value="Genomic_DNA"/>
</dbReference>
<protein>
    <recommendedName>
        <fullName evidence="6">Exodeoxyribonuclease VII small subunit</fullName>
        <ecNumber evidence="6">3.1.11.6</ecNumber>
    </recommendedName>
</protein>
<dbReference type="Gene3D" id="1.10.287.1040">
    <property type="entry name" value="Exonuclease VII, small subunit"/>
    <property type="match status" value="1"/>
</dbReference>